<dbReference type="Gene3D" id="2.60.40.1080">
    <property type="match status" value="2"/>
</dbReference>
<dbReference type="InterPro" id="IPR003961">
    <property type="entry name" value="FN3_dom"/>
</dbReference>
<dbReference type="SUPFAM" id="SSF75005">
    <property type="entry name" value="Arabinanase/levansucrase/invertase"/>
    <property type="match status" value="1"/>
</dbReference>
<dbReference type="Pfam" id="PF00754">
    <property type="entry name" value="F5_F8_type_C"/>
    <property type="match status" value="1"/>
</dbReference>
<dbReference type="SUPFAM" id="SSF49899">
    <property type="entry name" value="Concanavalin A-like lectins/glucanases"/>
    <property type="match status" value="1"/>
</dbReference>
<dbReference type="Gene3D" id="2.60.40.10">
    <property type="entry name" value="Immunoglobulins"/>
    <property type="match status" value="1"/>
</dbReference>
<dbReference type="InterPro" id="IPR008979">
    <property type="entry name" value="Galactose-bd-like_sf"/>
</dbReference>
<dbReference type="GO" id="GO:0016798">
    <property type="term" value="F:hydrolase activity, acting on glycosyl bonds"/>
    <property type="evidence" value="ECO:0007669"/>
    <property type="project" value="UniProtKB-KW"/>
</dbReference>
<dbReference type="SUPFAM" id="SSF49265">
    <property type="entry name" value="Fibronectin type III"/>
    <property type="match status" value="1"/>
</dbReference>
<evidence type="ECO:0000259" key="5">
    <source>
        <dbReference type="PROSITE" id="PS50022"/>
    </source>
</evidence>
<evidence type="ECO:0000256" key="3">
    <source>
        <dbReference type="SAM" id="MobiDB-lite"/>
    </source>
</evidence>
<feature type="region of interest" description="Disordered" evidence="3">
    <location>
        <begin position="805"/>
        <end position="824"/>
    </location>
</feature>
<dbReference type="SMART" id="SM00635">
    <property type="entry name" value="BID_2"/>
    <property type="match status" value="2"/>
</dbReference>
<evidence type="ECO:0000313" key="7">
    <source>
        <dbReference type="Proteomes" id="UP000284178"/>
    </source>
</evidence>
<accession>A0A412FZ32</accession>
<dbReference type="PROSITE" id="PS50022">
    <property type="entry name" value="FA58C_3"/>
    <property type="match status" value="1"/>
</dbReference>
<dbReference type="InterPro" id="IPR036116">
    <property type="entry name" value="FN3_sf"/>
</dbReference>
<dbReference type="Gene3D" id="2.60.120.200">
    <property type="match status" value="2"/>
</dbReference>
<protein>
    <recommendedName>
        <fullName evidence="5">F5/8 type C domain-containing protein</fullName>
    </recommendedName>
</protein>
<dbReference type="Pfam" id="PF02368">
    <property type="entry name" value="Big_2"/>
    <property type="match status" value="1"/>
</dbReference>
<keyword evidence="1" id="KW-0378">Hydrolase</keyword>
<keyword evidence="4" id="KW-0732">Signal</keyword>
<dbReference type="Pfam" id="PF18998">
    <property type="entry name" value="Flg_new_2"/>
    <property type="match status" value="2"/>
</dbReference>
<dbReference type="InterPro" id="IPR013783">
    <property type="entry name" value="Ig-like_fold"/>
</dbReference>
<dbReference type="InterPro" id="IPR008964">
    <property type="entry name" value="Invasin/intimin_cell_adhesion"/>
</dbReference>
<dbReference type="GeneID" id="83015834"/>
<dbReference type="Pfam" id="PF13290">
    <property type="entry name" value="CHB_HEX_C_1"/>
    <property type="match status" value="2"/>
</dbReference>
<dbReference type="InterPro" id="IPR059177">
    <property type="entry name" value="GH29D-like_dom"/>
</dbReference>
<keyword evidence="2" id="KW-0326">Glycosidase</keyword>
<evidence type="ECO:0000313" key="6">
    <source>
        <dbReference type="EMBL" id="RGR73432.1"/>
    </source>
</evidence>
<name>A0A412FZ32_9FIRM</name>
<gene>
    <name evidence="6" type="ORF">DWY25_10535</name>
</gene>
<dbReference type="InterPro" id="IPR023296">
    <property type="entry name" value="Glyco_hydro_beta-prop_sf"/>
</dbReference>
<sequence length="2371" mass="261179">MKKLISLLTAAVMIFTVMIPSSSGVIHAESLNSPTRQNETQVQNVDEEQPQEKTEETETPGSAEPDEKLEESSPTEPSEGMETPLPPEAGESTPTPLPTEPVPENKIPVQPKAAITEKQVNNEPAPQADADFFDDFGDTAGSEINRNYWGYLAGDKAIVQRDPEATDAQNGKGYSFYTDGTNKLFIEHKFENNIRGKITVDFYDDGTDQTGRMAQVNLTGIANKNNADKPFIIGLGINQNQATQGWSNSNYCARIADDGRFIDTQIARTEGWHTFTMEVSEQGTELSIDGTAVDTSGIPGKDLVTSFNAIQLGDKWAKGGETYFDNIRLENMTIVDVDEEEAAKHDASARTIKVGGISIPEFDAETLEYLWEYPAGSALPEVAAEANNEKAKVEIEQATEATHNATITITAIDGSTVRTYTITFKEAAQEIEKEWSATFDEDDPKTKWELLDSRGQYFEVTDEQAHDGKHSFVTRGEAAKKSWIFKKFDSAVNGKVSVWFYDTMGDKGKESFQQVNIWAPFSKVSEQPAITGLGTDGKTNYAIRLGTSSGYTQSTVKRTQGWHEFVFDLTSGSDAKFYIDGTLVHTTDAITSIGALQMGDIWSTSGATAYYDDVKITEISLGVSGIRLDQEEADIVCGETLQLNATVLPIGTTSEILWTSSNEKIATVDENGLVTAKEILGEATITATTKKGNYTASCVIHTTMSAEQDATLASILIDGKELSSFKPEQLDYTVTVVDTQVPTVTAVAHQKEAVVTITETSEIPGTTTIEVTAKDKVNKQMYTVHFEMLKEAFFDDFSYTDPEDLEKRGNWDVQEGTGRRPGNRTWGWSADNVVLMKDTEDPENTIVRLKAKTDGTGGENTTQSQIRYYEEKFGAGTYVARVWLYDNVMESEDPVGTGAWNAKDQALSTFFTINRIEGPKWKPYHESDFEYLFNGGWGMGPKTMWFTSWNSYSLETSSEAQRDQSSSTGPSAVGSLDGRWSILTIKLDEDGRTTYYIDGQQKASHANKDEIAGPQSIAFNLWFIGGGQDSKYNGHSRTYWEDVDWVYYTPDTNTTTAEVEEIVTGMKNADIHVFDDIASPDITLNSITVDGQALEGFNNENTEYLIELPEGTKKAPKVEAKANNQFSIVTVTSPETLPGATTVYVTSSDLSVTKTYHLNFSVKGNSELAAPLSNFASGSMVKYRDVQLFHPQNADIYYTMDGSTPTTASRKYGGETIRIEKSTNIKAIAAADGKTSPVADFLYTVIPLTPQVVAHPDAAINGSSIMKNGKLDTTKLTYDDPVTLELSMPESKQRFYEVPGRTDNYQFYYTTDGSLPTVDQYHPNPSTRLYEGPIEINKTTTVNFIAVLPGVCESYESTQTLRSQYSQVKITINNPVEDGFKITIADTPGGSVQANTKIAQKGDVITLTVKPDEGFQLKEGSLKFNGQVITGNSFVMPDENVTITAEFEKAMTADGKLNLNIYRTPDNTVRLSWTAQENAAGYNVYDLPYGGAMSKKNTELLKETQYVLTELDLNKVHTLTVKAVDKDGNEFGTANVRNVGITENIDVKNEGVNSLESKKDSLKLPVGDLAESLEYLGPTIQDEQYHYWCYTSIRDEEGLYHVFMSRVPRDIQFAPGWKTNSEIVHFVGEGPEGPFTEVGTPFSPTTLPDGQMSAHNPRIKYIDGHYVLLYIVRYDYKDNTNQGTQKTCMAIIDDLPTGAGTDTIDQWNLVNGNGVVLEYGIKAVNPDMLKVEGKTDAEDEYILLFKGNADANIEKQPYYLYYATSNKLEGPYTVQGKYTDAATTIEDPSVFEWKDKYFMLTYDLGNGISGAGQSVGMMIPSRDPHFFSFKDAQITSGMLNDYVKLPSGYTGSYSGTVRIERPYLVFENGEPTYFTGTNSVDLNGNNVAQSYTFKINDLPEHQVSVDDKMKNGTIHLENDITQAEQFDDVYFEVRPETGFVLVEDSIKIYGTDALGRPCSPEVERVNGKLCFIMPAGDVTITAEFKSGEPVTIDSVKITPEKISLYPGATQQFIAEVKGSDNAEGSVTWKLENASSQSTTISKDGFLTIAKDEKAKDLVIRASSKEDSSKFAAANIAIAENLALDLTEDHYLASSYHRNNPGTVICYPKNVFDGNYGTGLNDIWTPKADDQNPWIGVKFDEEVTLNTLIITERYNAGAFLKELTVEVSDDGVTWKSVQKFNIDNSSAGTQSKTMEIKLDVPATGKYMRIANLASDDPTSGNPTFSHVMEIEIYNLLTEEIDEDHAIVLDHTENGTISVDKTIAKAGEIVTLTVIPNTGYQLKTDSLKMNGQVIQGLTFEMPNEDVTITAEFTKIPEPTTPPESSDNTPSYDDGGPFIKDVCGNVFDRWGNKIYSAPACVVSGGYQVPNTGVR</sequence>
<organism evidence="6 7">
    <name type="scientific">Holdemania filiformis</name>
    <dbReference type="NCBI Taxonomy" id="61171"/>
    <lineage>
        <taxon>Bacteria</taxon>
        <taxon>Bacillati</taxon>
        <taxon>Bacillota</taxon>
        <taxon>Erysipelotrichia</taxon>
        <taxon>Erysipelotrichales</taxon>
        <taxon>Erysipelotrichaceae</taxon>
        <taxon>Holdemania</taxon>
    </lineage>
</organism>
<keyword evidence="7" id="KW-1185">Reference proteome</keyword>
<dbReference type="InterPro" id="IPR000421">
    <property type="entry name" value="FA58C"/>
</dbReference>
<dbReference type="CDD" id="cd00063">
    <property type="entry name" value="FN3"/>
    <property type="match status" value="1"/>
</dbReference>
<dbReference type="InterPro" id="IPR044060">
    <property type="entry name" value="Bacterial_rp_domain"/>
</dbReference>
<proteinExistence type="predicted"/>
<dbReference type="SUPFAM" id="SSF49785">
    <property type="entry name" value="Galactose-binding domain-like"/>
    <property type="match status" value="1"/>
</dbReference>
<feature type="signal peptide" evidence="4">
    <location>
        <begin position="1"/>
        <end position="28"/>
    </location>
</feature>
<dbReference type="Gene3D" id="2.60.120.260">
    <property type="entry name" value="Galactose-binding domain-like"/>
    <property type="match status" value="1"/>
</dbReference>
<dbReference type="EMBL" id="QRUP01000012">
    <property type="protein sequence ID" value="RGR73432.1"/>
    <property type="molecule type" value="Genomic_DNA"/>
</dbReference>
<evidence type="ECO:0000256" key="4">
    <source>
        <dbReference type="SAM" id="SignalP"/>
    </source>
</evidence>
<feature type="domain" description="F5/8 type C" evidence="5">
    <location>
        <begin position="2070"/>
        <end position="2234"/>
    </location>
</feature>
<feature type="chain" id="PRO_5019464712" description="F5/8 type C domain-containing protein" evidence="4">
    <location>
        <begin position="29"/>
        <end position="2371"/>
    </location>
</feature>
<dbReference type="InterPro" id="IPR013320">
    <property type="entry name" value="ConA-like_dom_sf"/>
</dbReference>
<dbReference type="InterPro" id="IPR003343">
    <property type="entry name" value="Big_2"/>
</dbReference>
<evidence type="ECO:0000256" key="2">
    <source>
        <dbReference type="ARBA" id="ARBA00023295"/>
    </source>
</evidence>
<evidence type="ECO:0000256" key="1">
    <source>
        <dbReference type="ARBA" id="ARBA00022801"/>
    </source>
</evidence>
<feature type="region of interest" description="Disordered" evidence="3">
    <location>
        <begin position="31"/>
        <end position="106"/>
    </location>
</feature>
<comment type="caution">
    <text evidence="6">The sequence shown here is derived from an EMBL/GenBank/DDBJ whole genome shotgun (WGS) entry which is preliminary data.</text>
</comment>
<dbReference type="Proteomes" id="UP000284178">
    <property type="component" value="Unassembled WGS sequence"/>
</dbReference>
<dbReference type="RefSeq" id="WP_117895193.1">
    <property type="nucleotide sequence ID" value="NZ_CABJCV010000012.1"/>
</dbReference>
<feature type="compositionally biased region" description="Polar residues" evidence="3">
    <location>
        <begin position="31"/>
        <end position="44"/>
    </location>
</feature>
<dbReference type="SUPFAM" id="SSF49373">
    <property type="entry name" value="Invasin/intimin cell-adhesion fragments"/>
    <property type="match status" value="1"/>
</dbReference>
<dbReference type="CDD" id="cd00413">
    <property type="entry name" value="Glyco_hydrolase_16"/>
    <property type="match status" value="1"/>
</dbReference>
<reference evidence="6 7" key="1">
    <citation type="submission" date="2018-08" db="EMBL/GenBank/DDBJ databases">
        <title>A genome reference for cultivated species of the human gut microbiota.</title>
        <authorList>
            <person name="Zou Y."/>
            <person name="Xue W."/>
            <person name="Luo G."/>
        </authorList>
    </citation>
    <scope>NUCLEOTIDE SEQUENCE [LARGE SCALE GENOMIC DNA]</scope>
    <source>
        <strain evidence="6 7">AF24-29</strain>
    </source>
</reference>